<dbReference type="RefSeq" id="WP_127121444.1">
    <property type="nucleotide sequence ID" value="NZ_BHXQ01000002.1"/>
</dbReference>
<dbReference type="GO" id="GO:0004061">
    <property type="term" value="F:arylformamidase activity"/>
    <property type="evidence" value="ECO:0007669"/>
    <property type="project" value="InterPro"/>
</dbReference>
<evidence type="ECO:0000313" key="2">
    <source>
        <dbReference type="Proteomes" id="UP000288227"/>
    </source>
</evidence>
<keyword evidence="1" id="KW-0378">Hydrolase</keyword>
<protein>
    <submittedName>
        <fullName evidence="1">Metal-dependent hydrolase</fullName>
    </submittedName>
</protein>
<reference evidence="1 2" key="1">
    <citation type="submission" date="2018-11" db="EMBL/GenBank/DDBJ databases">
        <title>Chryseotalea sanarue gen. nov., sp., nov., a member of the family Cytophagaceae, isolated from a brackish lake in Hamamatsu Japan.</title>
        <authorList>
            <person name="Maejima Y."/>
            <person name="Iino T."/>
            <person name="Muraguchi Y."/>
            <person name="Fukuda K."/>
            <person name="Ohkuma M."/>
            <person name="Moriuchi R."/>
            <person name="Dohra H."/>
            <person name="Kimbara K."/>
            <person name="Shintani M."/>
        </authorList>
    </citation>
    <scope>NUCLEOTIDE SEQUENCE [LARGE SCALE GENOMIC DNA]</scope>
    <source>
        <strain evidence="1 2">Ys</strain>
    </source>
</reference>
<dbReference type="GO" id="GO:0019441">
    <property type="term" value="P:L-tryptophan catabolic process to kynurenine"/>
    <property type="evidence" value="ECO:0007669"/>
    <property type="project" value="InterPro"/>
</dbReference>
<gene>
    <name evidence="1" type="ORF">SanaruYs_09930</name>
</gene>
<dbReference type="AlphaFoldDB" id="A0A401U7B3"/>
<dbReference type="Pfam" id="PF04199">
    <property type="entry name" value="Cyclase"/>
    <property type="match status" value="1"/>
</dbReference>
<dbReference type="InterPro" id="IPR037175">
    <property type="entry name" value="KFase_sf"/>
</dbReference>
<keyword evidence="2" id="KW-1185">Reference proteome</keyword>
<organism evidence="1 2">
    <name type="scientific">Chryseotalea sanaruensis</name>
    <dbReference type="NCBI Taxonomy" id="2482724"/>
    <lineage>
        <taxon>Bacteria</taxon>
        <taxon>Pseudomonadati</taxon>
        <taxon>Bacteroidota</taxon>
        <taxon>Cytophagia</taxon>
        <taxon>Cytophagales</taxon>
        <taxon>Chryseotaleaceae</taxon>
        <taxon>Chryseotalea</taxon>
    </lineage>
</organism>
<sequence>MIISFTFNNKHYRADLQDGIDISIPLKSGEENPNCYYADTPHFEVIRAGNFVGSVKEGGVVNHRKITFTPHGNGTHTECYGHIDADETATINKRLKNSHALAAVVSLTPVVSANGDSILTLDTYKEKMRYEDASAIVIRSLPNDTSKLTRQYSGTNPLYIDAALAAYLAEKGVEHLLLDLPSVDKEVDEGKLAAHRAFWKAGNESRKHCTITEMVYVPNHVQDGLYLLNLQIAPFENDASPSKPVLYKVTEFLP</sequence>
<dbReference type="InterPro" id="IPR007325">
    <property type="entry name" value="KFase/CYL"/>
</dbReference>
<comment type="caution">
    <text evidence="1">The sequence shown here is derived from an EMBL/GenBank/DDBJ whole genome shotgun (WGS) entry which is preliminary data.</text>
</comment>
<dbReference type="EMBL" id="BHXQ01000002">
    <property type="protein sequence ID" value="GCC50775.1"/>
    <property type="molecule type" value="Genomic_DNA"/>
</dbReference>
<dbReference type="OrthoDB" id="9814192at2"/>
<dbReference type="Proteomes" id="UP000288227">
    <property type="component" value="Unassembled WGS sequence"/>
</dbReference>
<dbReference type="Gene3D" id="3.50.30.50">
    <property type="entry name" value="Putative cyclase"/>
    <property type="match status" value="1"/>
</dbReference>
<accession>A0A401U7B3</accession>
<dbReference type="SUPFAM" id="SSF102198">
    <property type="entry name" value="Putative cyclase"/>
    <property type="match status" value="1"/>
</dbReference>
<proteinExistence type="predicted"/>
<evidence type="ECO:0000313" key="1">
    <source>
        <dbReference type="EMBL" id="GCC50775.1"/>
    </source>
</evidence>
<name>A0A401U7B3_9BACT</name>